<feature type="region of interest" description="Disordered" evidence="1">
    <location>
        <begin position="68"/>
        <end position="104"/>
    </location>
</feature>
<feature type="region of interest" description="Disordered" evidence="1">
    <location>
        <begin position="358"/>
        <end position="398"/>
    </location>
</feature>
<dbReference type="AlphaFoldDB" id="A0A438G1T1"/>
<dbReference type="InterPro" id="IPR043128">
    <property type="entry name" value="Rev_trsase/Diguanyl_cyclase"/>
</dbReference>
<dbReference type="PANTHER" id="PTHR24559">
    <property type="entry name" value="TRANSPOSON TY3-I GAG-POL POLYPROTEIN"/>
    <property type="match status" value="1"/>
</dbReference>
<gene>
    <name evidence="3" type="primary">TY3B-I_90</name>
    <name evidence="3" type="ORF">CK203_007617</name>
</gene>
<feature type="domain" description="Reverse transcriptase" evidence="2">
    <location>
        <begin position="823"/>
        <end position="1002"/>
    </location>
</feature>
<sequence length="1239" mass="139890">MAPSHRKKTASKRTATKSSPLGDRKIKRRKCGITHLGFNIRASSSSTFKRPSSKLKAITRINISWDNRSYPRSMQPKRQRDRRSQLSNSMRARLGPQEPGRPRPPVATIGATCPDPMVTPVVQNVLPHRDPMVTPVVRNVHSHPAVRQDGRNLPSEPPIGSISKRLDDMLSTPFCSHIIHYEPPKGFLVPKFSTYDGSSDPFDHIMHYRQLMTLDIGNDALLCKVFPASLQGQALSWFHRLPPNSIGNFKDLSEAFVGQYLCSARHKQNISTLQNIKMQDNESLREFVKRFGQVVLQVEACSMDAVLQIFKRSICPGTPFFESLAKKPPITMDDLFRRANKYSMLEDDVRVATQQVLVAGQTSRGDTERNVKPPDRPRPSDRRQEGPSRPNRPPLTPLSISYEKLLPMIQSLSDFRWPRPQGTDPSKRDHTKRCVFHKEHGHTTETCRCLHYLVEKLIKAGHLKQYLRSDAGGRDASQNHNSGAPRASAATKAVINYINGGPFDEEYDSKRKRQKLLRATSVRERINSIRPGLTGGGPSPIDGTIIFPPVDPTRTLQPYRDALILSLEIGDFDVRRILVDPGSSADLVQASVISHMGHSLIGLENLGRILSGFNGSSTTSLEDIVLPVQAGPITLNVQFSVVQELSPFNIILGHTWLHYMKVIPSTYHQMVSFLTNDGQIDLYDSQLAARQCYQIAREAGTSQEDTPSLSPAMHVTNSNYWFRRTKIPCSRSLTNNPNFRGKYSPHEHQFPHDARRDPEHAERLRRNHDVFAWAHSDMKGIDPSITSHKLNVLPTAKPIRQKVRRFHPDRQKIIRIEIDKLLEAGFIREIDYPDWLENVVVVPKKEGKWRVCVDYTNLNNAFPKDSFLLPRIDQIVDSTTGQGMLSFLDAFSGYHQIPMSPADEEKTVFITPHDLYCYKVMPFGLKNAGATYQRLMTKIFKPLIGHTVEVYIDDIVVKSKTQHEHVLHLQEVFHLLRKYGMKVNPSKCAFSVSAGKFLGFMVSQRGIEPALLMNCDLSSRQFALIALSSPDRMSLMALYFPDEIDEHETFAEIEDIVQLGLPLPFDFFGVSAIEIAKTPTAPTLESIGDVIVVDDLFDGHIGFVEGVSDFVDPSLSFDVLSGFVSRSNDVHDSSSMDLRDTEVVNFGMANQPRPRSRGHLASSKKSSGGFFIKESREKAFSHELLAISHDSAKWKIYQPHFRLAGAFRMIVRKFRMVVRNHFSHCPYVLQPTPILFHFA</sequence>
<comment type="caution">
    <text evidence="3">The sequence shown here is derived from an EMBL/GenBank/DDBJ whole genome shotgun (WGS) entry which is preliminary data.</text>
</comment>
<dbReference type="Gene3D" id="3.10.10.10">
    <property type="entry name" value="HIV Type 1 Reverse Transcriptase, subunit A, domain 1"/>
    <property type="match status" value="1"/>
</dbReference>
<dbReference type="CDD" id="cd00303">
    <property type="entry name" value="retropepsin_like"/>
    <property type="match status" value="1"/>
</dbReference>
<evidence type="ECO:0000259" key="2">
    <source>
        <dbReference type="PROSITE" id="PS50878"/>
    </source>
</evidence>
<dbReference type="InterPro" id="IPR021109">
    <property type="entry name" value="Peptidase_aspartic_dom_sf"/>
</dbReference>
<feature type="region of interest" description="Disordered" evidence="1">
    <location>
        <begin position="1"/>
        <end position="28"/>
    </location>
</feature>
<dbReference type="InterPro" id="IPR000477">
    <property type="entry name" value="RT_dom"/>
</dbReference>
<dbReference type="Pfam" id="PF03732">
    <property type="entry name" value="Retrotrans_gag"/>
    <property type="match status" value="1"/>
</dbReference>
<dbReference type="SUPFAM" id="SSF56672">
    <property type="entry name" value="DNA/RNA polymerases"/>
    <property type="match status" value="1"/>
</dbReference>
<organism evidence="3 4">
    <name type="scientific">Vitis vinifera</name>
    <name type="common">Grape</name>
    <dbReference type="NCBI Taxonomy" id="29760"/>
    <lineage>
        <taxon>Eukaryota</taxon>
        <taxon>Viridiplantae</taxon>
        <taxon>Streptophyta</taxon>
        <taxon>Embryophyta</taxon>
        <taxon>Tracheophyta</taxon>
        <taxon>Spermatophyta</taxon>
        <taxon>Magnoliopsida</taxon>
        <taxon>eudicotyledons</taxon>
        <taxon>Gunneridae</taxon>
        <taxon>Pentapetalae</taxon>
        <taxon>rosids</taxon>
        <taxon>Vitales</taxon>
        <taxon>Vitaceae</taxon>
        <taxon>Viteae</taxon>
        <taxon>Vitis</taxon>
    </lineage>
</organism>
<evidence type="ECO:0000256" key="1">
    <source>
        <dbReference type="SAM" id="MobiDB-lite"/>
    </source>
</evidence>
<evidence type="ECO:0000313" key="4">
    <source>
        <dbReference type="Proteomes" id="UP000288805"/>
    </source>
</evidence>
<accession>A0A438G1T1</accession>
<dbReference type="InterPro" id="IPR043502">
    <property type="entry name" value="DNA/RNA_pol_sf"/>
</dbReference>
<dbReference type="Proteomes" id="UP000288805">
    <property type="component" value="Unassembled WGS sequence"/>
</dbReference>
<dbReference type="Gene3D" id="2.40.70.10">
    <property type="entry name" value="Acid Proteases"/>
    <property type="match status" value="1"/>
</dbReference>
<dbReference type="PANTHER" id="PTHR24559:SF444">
    <property type="entry name" value="REVERSE TRANSCRIPTASE DOMAIN-CONTAINING PROTEIN"/>
    <property type="match status" value="1"/>
</dbReference>
<dbReference type="Gene3D" id="3.30.70.270">
    <property type="match status" value="1"/>
</dbReference>
<proteinExistence type="predicted"/>
<feature type="compositionally biased region" description="Basic and acidic residues" evidence="1">
    <location>
        <begin position="365"/>
        <end position="386"/>
    </location>
</feature>
<dbReference type="InterPro" id="IPR005162">
    <property type="entry name" value="Retrotrans_gag_dom"/>
</dbReference>
<dbReference type="EMBL" id="QGNW01000684">
    <property type="protein sequence ID" value="RVW66170.1"/>
    <property type="molecule type" value="Genomic_DNA"/>
</dbReference>
<reference evidence="3 4" key="1">
    <citation type="journal article" date="2018" name="PLoS Genet.">
        <title>Population sequencing reveals clonal diversity and ancestral inbreeding in the grapevine cultivar Chardonnay.</title>
        <authorList>
            <person name="Roach M.J."/>
            <person name="Johnson D.L."/>
            <person name="Bohlmann J."/>
            <person name="van Vuuren H.J."/>
            <person name="Jones S.J."/>
            <person name="Pretorius I.S."/>
            <person name="Schmidt S.A."/>
            <person name="Borneman A.R."/>
        </authorList>
    </citation>
    <scope>NUCLEOTIDE SEQUENCE [LARGE SCALE GENOMIC DNA]</scope>
    <source>
        <strain evidence="4">cv. Chardonnay</strain>
        <tissue evidence="3">Leaf</tissue>
    </source>
</reference>
<evidence type="ECO:0000313" key="3">
    <source>
        <dbReference type="EMBL" id="RVW66170.1"/>
    </source>
</evidence>
<dbReference type="Pfam" id="PF00078">
    <property type="entry name" value="RVT_1"/>
    <property type="match status" value="1"/>
</dbReference>
<dbReference type="InterPro" id="IPR053134">
    <property type="entry name" value="RNA-dir_DNA_polymerase"/>
</dbReference>
<feature type="compositionally biased region" description="Basic residues" evidence="1">
    <location>
        <begin position="1"/>
        <end position="15"/>
    </location>
</feature>
<dbReference type="PROSITE" id="PS50878">
    <property type="entry name" value="RT_POL"/>
    <property type="match status" value="1"/>
</dbReference>
<name>A0A438G1T1_VITVI</name>
<protein>
    <submittedName>
        <fullName evidence="3">Transposon Ty3-I Gag-Pol polyprotein</fullName>
    </submittedName>
</protein>
<dbReference type="CDD" id="cd01647">
    <property type="entry name" value="RT_LTR"/>
    <property type="match status" value="1"/>
</dbReference>